<feature type="transmembrane region" description="Helical" evidence="1">
    <location>
        <begin position="21"/>
        <end position="42"/>
    </location>
</feature>
<evidence type="ECO:0000313" key="2">
    <source>
        <dbReference type="EMBL" id="TFV93634.1"/>
    </source>
</evidence>
<keyword evidence="1" id="KW-1133">Transmembrane helix</keyword>
<gene>
    <name evidence="2" type="ORF">E4S40_15435</name>
</gene>
<reference evidence="2 3" key="1">
    <citation type="submission" date="2019-03" db="EMBL/GenBank/DDBJ databases">
        <title>Algoriphagus sp. nov, a new strain isolated from root system soil of mangrove plant Kandelia.</title>
        <authorList>
            <person name="Yin Q."/>
            <person name="Wang K."/>
            <person name="Song Z."/>
        </authorList>
    </citation>
    <scope>NUCLEOTIDE SEQUENCE [LARGE SCALE GENOMIC DNA]</scope>
    <source>
        <strain evidence="2 3">XY-J91</strain>
    </source>
</reference>
<protein>
    <submittedName>
        <fullName evidence="2">Uncharacterized protein</fullName>
    </submittedName>
</protein>
<dbReference type="RefSeq" id="WP_135076172.1">
    <property type="nucleotide sequence ID" value="NZ_SPSB01000004.1"/>
</dbReference>
<proteinExistence type="predicted"/>
<comment type="caution">
    <text evidence="2">The sequence shown here is derived from an EMBL/GenBank/DDBJ whole genome shotgun (WGS) entry which is preliminary data.</text>
</comment>
<dbReference type="EMBL" id="SPSB01000004">
    <property type="protein sequence ID" value="TFV93634.1"/>
    <property type="molecule type" value="Genomic_DNA"/>
</dbReference>
<accession>A0A4Y9QLQ4</accession>
<organism evidence="2 3">
    <name type="scientific">Algoriphagus kandeliae</name>
    <dbReference type="NCBI Taxonomy" id="2562278"/>
    <lineage>
        <taxon>Bacteria</taxon>
        <taxon>Pseudomonadati</taxon>
        <taxon>Bacteroidota</taxon>
        <taxon>Cytophagia</taxon>
        <taxon>Cytophagales</taxon>
        <taxon>Cyclobacteriaceae</taxon>
        <taxon>Algoriphagus</taxon>
    </lineage>
</organism>
<dbReference type="Pfam" id="PF19578">
    <property type="entry name" value="DUF6090"/>
    <property type="match status" value="1"/>
</dbReference>
<keyword evidence="3" id="KW-1185">Reference proteome</keyword>
<dbReference type="Proteomes" id="UP000297647">
    <property type="component" value="Unassembled WGS sequence"/>
</dbReference>
<evidence type="ECO:0000313" key="3">
    <source>
        <dbReference type="Proteomes" id="UP000297647"/>
    </source>
</evidence>
<keyword evidence="1" id="KW-0472">Membrane</keyword>
<name>A0A4Y9QLQ4_9BACT</name>
<evidence type="ECO:0000256" key="1">
    <source>
        <dbReference type="SAM" id="Phobius"/>
    </source>
</evidence>
<keyword evidence="1" id="KW-0812">Transmembrane</keyword>
<sequence length="254" mass="29260">MISLFRKIRQKLLQQNRVTRYLVYAIGEIFLVVIGILIALQVNNWNENRKQKIEKKKLTASLAEEIKTNLAEFKSHRAYLEKCEKELRKIMAVSANLEKSLSIDSVRSLSSSMLPVLKLSIGRSRLNAAKASESFGLLSEKQSRSITNYDTYVEDYQGASEALNIVFTEERNEFLIRFSKLDEFFQRSGNQQPLPKHPYFDVNDSEFISFLQEPSTYSYLHRTFLGVFTEILWLKALEDLSTEALLSLETEAAP</sequence>
<dbReference type="AlphaFoldDB" id="A0A4Y9QLQ4"/>
<dbReference type="InterPro" id="IPR045749">
    <property type="entry name" value="DUF6090"/>
</dbReference>
<dbReference type="OrthoDB" id="828241at2"/>